<dbReference type="AlphaFoldDB" id="A0A9P4KEB9"/>
<sequence length="218" mass="24847">MSRLHNTEKRRAKWVSGKEIQRRRERGLCAARRTSPTRAAKALSAPIALLLEDDHQQEQDVSYQQVIKDWEEFKKNRYMDGKAISVHALVNQTTYASCMIDSGSLANAMVSPSLVKKAGLQCIDIVPRRLLGINGEGWIYQVAKYTADIEGFKDTGWVYVATDSMGYDILFRRAWMDRLRVTIAPAKRSIYIHSTRQRIRILSKEGEPVPTLRGHISL</sequence>
<name>A0A9P4KEB9_9PLEO</name>
<comment type="caution">
    <text evidence="1">The sequence shown here is derived from an EMBL/GenBank/DDBJ whole genome shotgun (WGS) entry which is preliminary data.</text>
</comment>
<dbReference type="Gene3D" id="2.40.70.10">
    <property type="entry name" value="Acid Proteases"/>
    <property type="match status" value="1"/>
</dbReference>
<protein>
    <submittedName>
        <fullName evidence="1">Uncharacterized protein</fullName>
    </submittedName>
</protein>
<evidence type="ECO:0000313" key="1">
    <source>
        <dbReference type="EMBL" id="KAF2266571.1"/>
    </source>
</evidence>
<accession>A0A9P4KEB9</accession>
<organism evidence="1 2">
    <name type="scientific">Lojkania enalia</name>
    <dbReference type="NCBI Taxonomy" id="147567"/>
    <lineage>
        <taxon>Eukaryota</taxon>
        <taxon>Fungi</taxon>
        <taxon>Dikarya</taxon>
        <taxon>Ascomycota</taxon>
        <taxon>Pezizomycotina</taxon>
        <taxon>Dothideomycetes</taxon>
        <taxon>Pleosporomycetidae</taxon>
        <taxon>Pleosporales</taxon>
        <taxon>Pleosporales incertae sedis</taxon>
        <taxon>Lojkania</taxon>
    </lineage>
</organism>
<dbReference type="Proteomes" id="UP000800093">
    <property type="component" value="Unassembled WGS sequence"/>
</dbReference>
<reference evidence="2" key="1">
    <citation type="journal article" date="2020" name="Stud. Mycol.">
        <title>101 Dothideomycetes genomes: A test case for predicting lifestyles and emergence of pathogens.</title>
        <authorList>
            <person name="Haridas S."/>
            <person name="Albert R."/>
            <person name="Binder M."/>
            <person name="Bloem J."/>
            <person name="LaButti K."/>
            <person name="Salamov A."/>
            <person name="Andreopoulos B."/>
            <person name="Baker S."/>
            <person name="Barry K."/>
            <person name="Bills G."/>
            <person name="Bluhm B."/>
            <person name="Cannon C."/>
            <person name="Castanera R."/>
            <person name="Culley D."/>
            <person name="Daum C."/>
            <person name="Ezra D."/>
            <person name="Gonzalez J."/>
            <person name="Henrissat B."/>
            <person name="Kuo A."/>
            <person name="Liang C."/>
            <person name="Lipzen A."/>
            <person name="Lutzoni F."/>
            <person name="Magnuson J."/>
            <person name="Mondo S."/>
            <person name="Nolan M."/>
            <person name="Ohm R."/>
            <person name="Pangilinan J."/>
            <person name="Park H.-J."/>
            <person name="Ramirez L."/>
            <person name="Alfaro M."/>
            <person name="Sun H."/>
            <person name="Tritt A."/>
            <person name="Yoshinaga Y."/>
            <person name="Zwiers L.-H."/>
            <person name="Turgeon B."/>
            <person name="Goodwin S."/>
            <person name="Spatafora J."/>
            <person name="Crous P."/>
            <person name="Grigoriev I."/>
        </authorList>
    </citation>
    <scope>NUCLEOTIDE SEQUENCE [LARGE SCALE GENOMIC DNA]</scope>
    <source>
        <strain evidence="2">CBS 304.66</strain>
    </source>
</reference>
<keyword evidence="2" id="KW-1185">Reference proteome</keyword>
<dbReference type="EMBL" id="ML986597">
    <property type="protein sequence ID" value="KAF2266571.1"/>
    <property type="molecule type" value="Genomic_DNA"/>
</dbReference>
<proteinExistence type="predicted"/>
<gene>
    <name evidence="1" type="ORF">CC78DRAFT_578106</name>
</gene>
<dbReference type="OrthoDB" id="5599418at2759"/>
<evidence type="ECO:0000313" key="2">
    <source>
        <dbReference type="Proteomes" id="UP000800093"/>
    </source>
</evidence>
<dbReference type="InterPro" id="IPR021109">
    <property type="entry name" value="Peptidase_aspartic_dom_sf"/>
</dbReference>